<proteinExistence type="predicted"/>
<evidence type="ECO:0000313" key="6">
    <source>
        <dbReference type="Proteomes" id="UP001499942"/>
    </source>
</evidence>
<organism evidence="5 6">
    <name type="scientific">Streptomyces gobitricini</name>
    <dbReference type="NCBI Taxonomy" id="68211"/>
    <lineage>
        <taxon>Bacteria</taxon>
        <taxon>Bacillati</taxon>
        <taxon>Actinomycetota</taxon>
        <taxon>Actinomycetes</taxon>
        <taxon>Kitasatosporales</taxon>
        <taxon>Streptomycetaceae</taxon>
        <taxon>Streptomyces</taxon>
    </lineage>
</organism>
<evidence type="ECO:0000256" key="1">
    <source>
        <dbReference type="ARBA" id="ARBA00022603"/>
    </source>
</evidence>
<evidence type="ECO:0000256" key="2">
    <source>
        <dbReference type="ARBA" id="ARBA00022679"/>
    </source>
</evidence>
<dbReference type="Gene3D" id="3.40.50.150">
    <property type="entry name" value="Vaccinia Virus protein VP39"/>
    <property type="match status" value="1"/>
</dbReference>
<dbReference type="PANTHER" id="PTHR43464">
    <property type="entry name" value="METHYLTRANSFERASE"/>
    <property type="match status" value="1"/>
</dbReference>
<dbReference type="PANTHER" id="PTHR43464:SF19">
    <property type="entry name" value="UBIQUINONE BIOSYNTHESIS O-METHYLTRANSFERASE, MITOCHONDRIAL"/>
    <property type="match status" value="1"/>
</dbReference>
<name>A0ABN3LVJ7_9ACTN</name>
<sequence length="233" mass="25401">MTTPPNRLLRAVERFNASHPWDHNAHYHPWILRQLPRRFGSALDVGSGAGDLARLLAARAGTVHGIDADPAITARARERTRTEPGAAPVTFTVADAPAGIPARPYDVITCVATLHHLPFTDALTALRDHLAPGGTLVVVGLYRPHTATDHLLGAAAVPANAAVGWLRNRGRTAPRPVSMTAPTRPATMTFADIAREARGVLPGAVVRRRLFWRYTLVWRHRPLPPGDQRRVSR</sequence>
<comment type="caution">
    <text evidence="5">The sequence shown here is derived from an EMBL/GenBank/DDBJ whole genome shotgun (WGS) entry which is preliminary data.</text>
</comment>
<dbReference type="RefSeq" id="WP_344359528.1">
    <property type="nucleotide sequence ID" value="NZ_BAAASR010000013.1"/>
</dbReference>
<protein>
    <submittedName>
        <fullName evidence="5">Class I SAM-dependent methyltransferase</fullName>
    </submittedName>
</protein>
<dbReference type="GO" id="GO:0008168">
    <property type="term" value="F:methyltransferase activity"/>
    <property type="evidence" value="ECO:0007669"/>
    <property type="project" value="UniProtKB-KW"/>
</dbReference>
<keyword evidence="3" id="KW-0949">S-adenosyl-L-methionine</keyword>
<accession>A0ABN3LVJ7</accession>
<reference evidence="5 6" key="1">
    <citation type="journal article" date="2019" name="Int. J. Syst. Evol. Microbiol.">
        <title>The Global Catalogue of Microorganisms (GCM) 10K type strain sequencing project: providing services to taxonomists for standard genome sequencing and annotation.</title>
        <authorList>
            <consortium name="The Broad Institute Genomics Platform"/>
            <consortium name="The Broad Institute Genome Sequencing Center for Infectious Disease"/>
            <person name="Wu L."/>
            <person name="Ma J."/>
        </authorList>
    </citation>
    <scope>NUCLEOTIDE SEQUENCE [LARGE SCALE GENOMIC DNA]</scope>
    <source>
        <strain evidence="5 6">JCM 5062</strain>
    </source>
</reference>
<dbReference type="InterPro" id="IPR029063">
    <property type="entry name" value="SAM-dependent_MTases_sf"/>
</dbReference>
<evidence type="ECO:0000256" key="3">
    <source>
        <dbReference type="ARBA" id="ARBA00022691"/>
    </source>
</evidence>
<dbReference type="InterPro" id="IPR013217">
    <property type="entry name" value="Methyltransf_12"/>
</dbReference>
<dbReference type="CDD" id="cd02440">
    <property type="entry name" value="AdoMet_MTases"/>
    <property type="match status" value="1"/>
</dbReference>
<dbReference type="GO" id="GO:0032259">
    <property type="term" value="P:methylation"/>
    <property type="evidence" value="ECO:0007669"/>
    <property type="project" value="UniProtKB-KW"/>
</dbReference>
<dbReference type="Pfam" id="PF08242">
    <property type="entry name" value="Methyltransf_12"/>
    <property type="match status" value="1"/>
</dbReference>
<evidence type="ECO:0000259" key="4">
    <source>
        <dbReference type="Pfam" id="PF08242"/>
    </source>
</evidence>
<dbReference type="EMBL" id="BAAASR010000013">
    <property type="protein sequence ID" value="GAA2489727.1"/>
    <property type="molecule type" value="Genomic_DNA"/>
</dbReference>
<feature type="domain" description="Methyltransferase type 12" evidence="4">
    <location>
        <begin position="43"/>
        <end position="136"/>
    </location>
</feature>
<keyword evidence="1 5" id="KW-0489">Methyltransferase</keyword>
<evidence type="ECO:0000313" key="5">
    <source>
        <dbReference type="EMBL" id="GAA2489727.1"/>
    </source>
</evidence>
<dbReference type="SUPFAM" id="SSF53335">
    <property type="entry name" value="S-adenosyl-L-methionine-dependent methyltransferases"/>
    <property type="match status" value="1"/>
</dbReference>
<dbReference type="Proteomes" id="UP001499942">
    <property type="component" value="Unassembled WGS sequence"/>
</dbReference>
<keyword evidence="6" id="KW-1185">Reference proteome</keyword>
<gene>
    <name evidence="5" type="ORF">GCM10010393_21760</name>
</gene>
<keyword evidence="2" id="KW-0808">Transferase</keyword>